<reference evidence="7" key="2">
    <citation type="submission" date="2018-02" db="EMBL/GenBank/DDBJ databases">
        <title>Genome analyses of the Tunisian isolate of Spodoptera littoralis#nucleopolyhedrovirus SpliNPV-Tun2 and biological activity identification.</title>
        <authorList>
            <person name="Ben Tiba S."/>
            <person name="Wennmann J.T."/>
            <person name="Laarif A."/>
            <person name="Larem A."/>
            <person name="Fattouch S."/>
            <person name="Jehle J.A."/>
        </authorList>
    </citation>
    <scope>NUCLEOTIDE SEQUENCE</scope>
    <source>
        <strain evidence="7">SpliNPV-Tun2</strain>
    </source>
</reference>
<dbReference type="OrthoDB" id="27487at10239"/>
<evidence type="ECO:0000313" key="6">
    <source>
        <dbReference type="EMBL" id="AGE89930.1"/>
    </source>
</evidence>
<organism evidence="6 8">
    <name type="scientific">Spodoptera littoralis nuclear polyhedrosis virus</name>
    <name type="common">SlNPV</name>
    <dbReference type="NCBI Taxonomy" id="10456"/>
    <lineage>
        <taxon>Viruses</taxon>
        <taxon>Viruses incertae sedis</taxon>
        <taxon>Naldaviricetes</taxon>
        <taxon>Lefavirales</taxon>
        <taxon>Baculoviridae</taxon>
        <taxon>Alphabaculovirus</taxon>
        <taxon>Alphabaculovirus splittoralis</taxon>
    </lineage>
</organism>
<dbReference type="EMBL" id="MG958660">
    <property type="protein sequence ID" value="AYU75264.1"/>
    <property type="molecule type" value="Genomic_DNA"/>
</dbReference>
<evidence type="ECO:0000313" key="8">
    <source>
        <dbReference type="Proteomes" id="UP000232896"/>
    </source>
</evidence>
<feature type="domain" description="RING-type" evidence="5">
    <location>
        <begin position="17"/>
        <end position="69"/>
    </location>
</feature>
<accession>M1JTG7</accession>
<sequence length="259" mass="29974">MDGVRFGTTVMNTVLECTICLSTTVINQEIIGDIFIVPFVKLKCDHHLCAPCMSRLSGSLKKITCPMCRQITTSVTIVARGPNRKVIIFNSNLKCVQNAVIPFDNFKEYAKKCMSSVYRDESDDRRIEEIKTDNVKSEYEKYKLMIADCMNEHKVLRNDICKSKAELNSIKAECSEYRKSLDELRSRRKLYQFRNNQLTIHRNFLLKQLKNIKNYKNNIKDDVVAIDTENNKIIPMEDDSDRFEDDCVSKIIIVEDDAC</sequence>
<gene>
    <name evidence="7" type="primary">ORF75</name>
    <name evidence="6" type="ORF">SlsnVgp075</name>
</gene>
<name>M1JTG7_NPVSL</name>
<dbReference type="PROSITE" id="PS50089">
    <property type="entry name" value="ZF_RING_2"/>
    <property type="match status" value="1"/>
</dbReference>
<dbReference type="GO" id="GO:0008270">
    <property type="term" value="F:zinc ion binding"/>
    <property type="evidence" value="ECO:0007669"/>
    <property type="project" value="UniProtKB-KW"/>
</dbReference>
<evidence type="ECO:0000256" key="2">
    <source>
        <dbReference type="ARBA" id="ARBA00022771"/>
    </source>
</evidence>
<dbReference type="SUPFAM" id="SSF57997">
    <property type="entry name" value="Tropomyosin"/>
    <property type="match status" value="1"/>
</dbReference>
<dbReference type="Proteomes" id="UP000232896">
    <property type="component" value="Segment"/>
</dbReference>
<keyword evidence="8" id="KW-1185">Reference proteome</keyword>
<evidence type="ECO:0000256" key="1">
    <source>
        <dbReference type="ARBA" id="ARBA00022723"/>
    </source>
</evidence>
<keyword evidence="1" id="KW-0479">Metal-binding</keyword>
<evidence type="ECO:0000259" key="5">
    <source>
        <dbReference type="PROSITE" id="PS50089"/>
    </source>
</evidence>
<dbReference type="InterPro" id="IPR017907">
    <property type="entry name" value="Znf_RING_CS"/>
</dbReference>
<dbReference type="SUPFAM" id="SSF57850">
    <property type="entry name" value="RING/U-box"/>
    <property type="match status" value="1"/>
</dbReference>
<dbReference type="SMART" id="SM00184">
    <property type="entry name" value="RING"/>
    <property type="match status" value="1"/>
</dbReference>
<proteinExistence type="predicted"/>
<protein>
    <submittedName>
        <fullName evidence="6">Zinc finger protein CG30</fullName>
    </submittedName>
</protein>
<evidence type="ECO:0000256" key="4">
    <source>
        <dbReference type="PROSITE-ProRule" id="PRU00175"/>
    </source>
</evidence>
<keyword evidence="3" id="KW-0862">Zinc</keyword>
<organismHost>
    <name type="scientific">Lepidoptera</name>
    <name type="common">moths &amp; butterflies</name>
    <dbReference type="NCBI Taxonomy" id="7088"/>
</organismHost>
<evidence type="ECO:0000313" key="7">
    <source>
        <dbReference type="EMBL" id="AYU75264.1"/>
    </source>
</evidence>
<evidence type="ECO:0000256" key="3">
    <source>
        <dbReference type="ARBA" id="ARBA00022833"/>
    </source>
</evidence>
<keyword evidence="2 4" id="KW-0863">Zinc-finger</keyword>
<dbReference type="PROSITE" id="PS00518">
    <property type="entry name" value="ZF_RING_1"/>
    <property type="match status" value="1"/>
</dbReference>
<reference evidence="6 8" key="1">
    <citation type="journal article" date="2013" name="Virus Res.">
        <title>Determination and analysis of the genome sequence of Spodoptera littoralis multiple nucleopolyhedrovirus.</title>
        <authorList>
            <person name="Breitenbach J.E."/>
            <person name="El-Sheikh el.-S.A."/>
            <person name="Harrison R.L."/>
            <person name="Rowley D.L."/>
            <person name="Sparks M.E."/>
            <person name="Gundersen-Rindal D.E."/>
            <person name="Popham H.J."/>
        </authorList>
    </citation>
    <scope>NUCLEOTIDE SEQUENCE [LARGE SCALE GENOMIC DNA]</scope>
    <source>
        <strain evidence="6">AN1956</strain>
    </source>
</reference>
<dbReference type="EMBL" id="JX454574">
    <property type="protein sequence ID" value="AGE89930.1"/>
    <property type="molecule type" value="Genomic_DNA"/>
</dbReference>
<dbReference type="Gene3D" id="3.30.40.10">
    <property type="entry name" value="Zinc/RING finger domain, C3HC4 (zinc finger)"/>
    <property type="match status" value="1"/>
</dbReference>
<dbReference type="InterPro" id="IPR001841">
    <property type="entry name" value="Znf_RING"/>
</dbReference>
<dbReference type="InterPro" id="IPR013083">
    <property type="entry name" value="Znf_RING/FYVE/PHD"/>
</dbReference>